<dbReference type="Proteomes" id="UP000663880">
    <property type="component" value="Unassembled WGS sequence"/>
</dbReference>
<proteinExistence type="predicted"/>
<reference evidence="2" key="1">
    <citation type="submission" date="2021-02" db="EMBL/GenBank/DDBJ databases">
        <authorList>
            <person name="Steward A R."/>
        </authorList>
    </citation>
    <scope>NUCLEOTIDE SEQUENCE</scope>
</reference>
<evidence type="ECO:0000313" key="3">
    <source>
        <dbReference type="Proteomes" id="UP000663880"/>
    </source>
</evidence>
<keyword evidence="3" id="KW-1185">Reference proteome</keyword>
<dbReference type="AlphaFoldDB" id="A0A821QTZ0"/>
<organism evidence="2 3">
    <name type="scientific">Pieris macdunnoughi</name>
    <dbReference type="NCBI Taxonomy" id="345717"/>
    <lineage>
        <taxon>Eukaryota</taxon>
        <taxon>Metazoa</taxon>
        <taxon>Ecdysozoa</taxon>
        <taxon>Arthropoda</taxon>
        <taxon>Hexapoda</taxon>
        <taxon>Insecta</taxon>
        <taxon>Pterygota</taxon>
        <taxon>Neoptera</taxon>
        <taxon>Endopterygota</taxon>
        <taxon>Lepidoptera</taxon>
        <taxon>Glossata</taxon>
        <taxon>Ditrysia</taxon>
        <taxon>Papilionoidea</taxon>
        <taxon>Pieridae</taxon>
        <taxon>Pierinae</taxon>
        <taxon>Pieris</taxon>
    </lineage>
</organism>
<sequence>MEDISRNKSSEPSVRYMGWKIMREPTSQRKAKGSSGSERAGPTIGAGTVELPPRGVNSMSMLSEFSLHTVASGEPLAY</sequence>
<evidence type="ECO:0000313" key="2">
    <source>
        <dbReference type="EMBL" id="CAF4831244.1"/>
    </source>
</evidence>
<protein>
    <submittedName>
        <fullName evidence="2">Uncharacterized protein</fullName>
    </submittedName>
</protein>
<accession>A0A821QTZ0</accession>
<evidence type="ECO:0000256" key="1">
    <source>
        <dbReference type="SAM" id="MobiDB-lite"/>
    </source>
</evidence>
<feature type="region of interest" description="Disordered" evidence="1">
    <location>
        <begin position="1"/>
        <end position="52"/>
    </location>
</feature>
<comment type="caution">
    <text evidence="2">The sequence shown here is derived from an EMBL/GenBank/DDBJ whole genome shotgun (WGS) entry which is preliminary data.</text>
</comment>
<name>A0A821QTZ0_9NEOP</name>
<gene>
    <name evidence="2" type="ORF">PMACD_LOCUS5337</name>
</gene>
<dbReference type="EMBL" id="CAJOBZ010000010">
    <property type="protein sequence ID" value="CAF4831244.1"/>
    <property type="molecule type" value="Genomic_DNA"/>
</dbReference>